<keyword evidence="3" id="KW-1185">Reference proteome</keyword>
<dbReference type="GeneID" id="93099682"/>
<dbReference type="RefSeq" id="WP_151412140.1">
    <property type="nucleotide sequence ID" value="NZ_AP028155.1"/>
</dbReference>
<dbReference type="Proteomes" id="UP000546007">
    <property type="component" value="Unassembled WGS sequence"/>
</dbReference>
<dbReference type="AlphaFoldDB" id="A0A7W6HVC1"/>
<dbReference type="EMBL" id="JACIES010000002">
    <property type="protein sequence ID" value="MBB4025094.1"/>
    <property type="molecule type" value="Genomic_DNA"/>
</dbReference>
<name>A0A7W6HVC1_9BACT</name>
<gene>
    <name evidence="2" type="ORF">GGR14_000866</name>
</gene>
<feature type="domain" description="Golvesin/Xly CBD-like" evidence="1">
    <location>
        <begin position="669"/>
        <end position="779"/>
    </location>
</feature>
<accession>A0A7W6HVC1</accession>
<comment type="caution">
    <text evidence="2">The sequence shown here is derived from an EMBL/GenBank/DDBJ whole genome shotgun (WGS) entry which is preliminary data.</text>
</comment>
<dbReference type="Pfam" id="PF25275">
    <property type="entry name" value="Golvesin_C"/>
    <property type="match status" value="1"/>
</dbReference>
<organism evidence="2 3">
    <name type="scientific">Butyricimonas faecihominis</name>
    <dbReference type="NCBI Taxonomy" id="1472416"/>
    <lineage>
        <taxon>Bacteria</taxon>
        <taxon>Pseudomonadati</taxon>
        <taxon>Bacteroidota</taxon>
        <taxon>Bacteroidia</taxon>
        <taxon>Bacteroidales</taxon>
        <taxon>Odoribacteraceae</taxon>
        <taxon>Butyricimonas</taxon>
    </lineage>
</organism>
<evidence type="ECO:0000259" key="1">
    <source>
        <dbReference type="Pfam" id="PF25275"/>
    </source>
</evidence>
<protein>
    <recommendedName>
        <fullName evidence="1">Golvesin/Xly CBD-like domain-containing protein</fullName>
    </recommendedName>
</protein>
<proteinExistence type="predicted"/>
<dbReference type="OrthoDB" id="1100273at2"/>
<evidence type="ECO:0000313" key="3">
    <source>
        <dbReference type="Proteomes" id="UP000546007"/>
    </source>
</evidence>
<dbReference type="InterPro" id="IPR033803">
    <property type="entry name" value="CBD-like_Golvesin-Xly"/>
</dbReference>
<evidence type="ECO:0000313" key="2">
    <source>
        <dbReference type="EMBL" id="MBB4025094.1"/>
    </source>
</evidence>
<reference evidence="2 3" key="1">
    <citation type="submission" date="2020-08" db="EMBL/GenBank/DDBJ databases">
        <title>Genomic Encyclopedia of Type Strains, Phase IV (KMG-IV): sequencing the most valuable type-strain genomes for metagenomic binning, comparative biology and taxonomic classification.</title>
        <authorList>
            <person name="Goeker M."/>
        </authorList>
    </citation>
    <scope>NUCLEOTIDE SEQUENCE [LARGE SCALE GENOMIC DNA]</scope>
    <source>
        <strain evidence="2 3">DSM 105721</strain>
    </source>
</reference>
<sequence>MEITNGNSERIPLVMYLNPGLKVSRVEVNGENVLFRRECQAIILDKELAASERCRVVVLYEGNIETDICFLEQENKEYDFSNVNRLGIFCYGYTPAFCSEDYTLLTPECIWYPVSVPPYSPLEYRKVNFTRYSLTVEHEPRLVVISQGDTVDEKEGKTSFVFTHDMPGISLCVGEYRKREVTVASMGAADTTRLELYYLPRHEYLLEQYTMPEDQLVKVLTDSKVNFEMQGCIKKRQSLTDKEWEEVNALDDGTRNMGELIREVLAKRKFDPTQHYPYRRLTLLETPCNFYCFSNLSRLTGEREQAGMVFLPEKLYSIEKYQNKVTDKEDDSEKMVTKLNVDIATILGRGSCSIIPTLFGQTLFIDSEEYPILHDVLLNMTHKDRGGGITVTDHWQAVHYLKNNSLKDALQDRALSPEVVRGIVLKKSEELFTYLMLKIESGEFCKFHMDSIASTHFAEVSWAVYCQKFQQAFGFRLDSLVEKWYHAKGLPQLDIREFQAFHLGGKDVFSSSDIFCRFKVFNRSDVPGLIMTMDMQGWIIPPHEGREIKVRNRKNMGLITNNYSLNMPLAENFPCAMSVRLEKPERVLGDTVTGIFNLDSMTFFQNTNEIIVDNEDPCFRIIKAKGFDIVSLFRGEEGPQEYQTRAGEPDTWKPVIDNNFYGMPVRSAFYKRAGSGGSRVEWNTVLSQPGEYEVFFYHTKPVNTAVDPKQELHYTICNGEEEYNVIATVDSKEAGWISLGVFNFLKEAKVTLSDKDRKDKFETKYGCLPQEIVADAVKWVKQ</sequence>